<comment type="caution">
    <text evidence="2">The sequence shown here is derived from an EMBL/GenBank/DDBJ whole genome shotgun (WGS) entry which is preliminary data.</text>
</comment>
<proteinExistence type="predicted"/>
<feature type="transmembrane region" description="Helical" evidence="1">
    <location>
        <begin position="58"/>
        <end position="82"/>
    </location>
</feature>
<accession>A0ABW2RQF4</accession>
<reference evidence="3" key="1">
    <citation type="journal article" date="2019" name="Int. J. Syst. Evol. Microbiol.">
        <title>The Global Catalogue of Microorganisms (GCM) 10K type strain sequencing project: providing services to taxonomists for standard genome sequencing and annotation.</title>
        <authorList>
            <consortium name="The Broad Institute Genomics Platform"/>
            <consortium name="The Broad Institute Genome Sequencing Center for Infectious Disease"/>
            <person name="Wu L."/>
            <person name="Ma J."/>
        </authorList>
    </citation>
    <scope>NUCLEOTIDE SEQUENCE [LARGE SCALE GENOMIC DNA]</scope>
    <source>
        <strain evidence="3">CGMCC 1.12942</strain>
    </source>
</reference>
<organism evidence="2 3">
    <name type="scientific">Laceyella putida</name>
    <dbReference type="NCBI Taxonomy" id="110101"/>
    <lineage>
        <taxon>Bacteria</taxon>
        <taxon>Bacillati</taxon>
        <taxon>Bacillota</taxon>
        <taxon>Bacilli</taxon>
        <taxon>Bacillales</taxon>
        <taxon>Thermoactinomycetaceae</taxon>
        <taxon>Laceyella</taxon>
    </lineage>
</organism>
<keyword evidence="1" id="KW-0472">Membrane</keyword>
<keyword evidence="1" id="KW-0812">Transmembrane</keyword>
<evidence type="ECO:0008006" key="4">
    <source>
        <dbReference type="Google" id="ProtNLM"/>
    </source>
</evidence>
<sequence length="101" mass="10493">MGNQIVKSYESLSGGEIWALGVAITCFIVSIFTLIIMAKTAKGGQSALGPLKTLAFNVAYMTIIPGVVTGCIYLGAALNGVIKEAGKDLGAKIEQEDISLD</sequence>
<keyword evidence="3" id="KW-1185">Reference proteome</keyword>
<evidence type="ECO:0000256" key="1">
    <source>
        <dbReference type="SAM" id="Phobius"/>
    </source>
</evidence>
<name>A0ABW2RQF4_9BACL</name>
<evidence type="ECO:0000313" key="3">
    <source>
        <dbReference type="Proteomes" id="UP001596500"/>
    </source>
</evidence>
<dbReference type="EMBL" id="JBHTBW010000077">
    <property type="protein sequence ID" value="MFC7443094.1"/>
    <property type="molecule type" value="Genomic_DNA"/>
</dbReference>
<gene>
    <name evidence="2" type="ORF">ACFQNG_18670</name>
</gene>
<dbReference type="RefSeq" id="WP_379867423.1">
    <property type="nucleotide sequence ID" value="NZ_JBHTBW010000077.1"/>
</dbReference>
<evidence type="ECO:0000313" key="2">
    <source>
        <dbReference type="EMBL" id="MFC7443094.1"/>
    </source>
</evidence>
<feature type="transmembrane region" description="Helical" evidence="1">
    <location>
        <begin position="17"/>
        <end position="38"/>
    </location>
</feature>
<protein>
    <recommendedName>
        <fullName evidence="4">DUF3566 domain-containing protein</fullName>
    </recommendedName>
</protein>
<keyword evidence="1" id="KW-1133">Transmembrane helix</keyword>
<dbReference type="Proteomes" id="UP001596500">
    <property type="component" value="Unassembled WGS sequence"/>
</dbReference>